<organism evidence="6 7">
    <name type="scientific">Tilletia horrida</name>
    <dbReference type="NCBI Taxonomy" id="155126"/>
    <lineage>
        <taxon>Eukaryota</taxon>
        <taxon>Fungi</taxon>
        <taxon>Dikarya</taxon>
        <taxon>Basidiomycota</taxon>
        <taxon>Ustilaginomycotina</taxon>
        <taxon>Exobasidiomycetes</taxon>
        <taxon>Tilletiales</taxon>
        <taxon>Tilletiaceae</taxon>
        <taxon>Tilletia</taxon>
    </lineage>
</organism>
<dbReference type="CDD" id="cd01433">
    <property type="entry name" value="Ribosomal_L16_L10e"/>
    <property type="match status" value="1"/>
</dbReference>
<feature type="compositionally biased region" description="Low complexity" evidence="5">
    <location>
        <begin position="62"/>
        <end position="71"/>
    </location>
</feature>
<comment type="caution">
    <text evidence="6">The sequence shown here is derived from an EMBL/GenBank/DDBJ whole genome shotgun (WGS) entry which is preliminary data.</text>
</comment>
<dbReference type="GO" id="GO:0005762">
    <property type="term" value="C:mitochondrial large ribosomal subunit"/>
    <property type="evidence" value="ECO:0007669"/>
    <property type="project" value="TreeGrafter"/>
</dbReference>
<dbReference type="InterPro" id="IPR016180">
    <property type="entry name" value="Ribosomal_uL16_dom"/>
</dbReference>
<dbReference type="PANTHER" id="PTHR12220:SF13">
    <property type="entry name" value="LARGE RIBOSOMAL SUBUNIT PROTEIN UL16M"/>
    <property type="match status" value="1"/>
</dbReference>
<dbReference type="GO" id="GO:0003735">
    <property type="term" value="F:structural constituent of ribosome"/>
    <property type="evidence" value="ECO:0007669"/>
    <property type="project" value="InterPro"/>
</dbReference>
<evidence type="ECO:0000256" key="5">
    <source>
        <dbReference type="SAM" id="MobiDB-lite"/>
    </source>
</evidence>
<evidence type="ECO:0000313" key="6">
    <source>
        <dbReference type="EMBL" id="KAK0552627.1"/>
    </source>
</evidence>
<dbReference type="Proteomes" id="UP001176517">
    <property type="component" value="Unassembled WGS sequence"/>
</dbReference>
<gene>
    <name evidence="6" type="primary">mrpl16</name>
    <name evidence="6" type="ORF">OC846_002800</name>
</gene>
<keyword evidence="2 4" id="KW-0689">Ribosomal protein</keyword>
<name>A0AAN6GQJ8_9BASI</name>
<evidence type="ECO:0000256" key="1">
    <source>
        <dbReference type="ARBA" id="ARBA00008931"/>
    </source>
</evidence>
<feature type="compositionally biased region" description="Polar residues" evidence="5">
    <location>
        <begin position="266"/>
        <end position="279"/>
    </location>
</feature>
<proteinExistence type="inferred from homology"/>
<evidence type="ECO:0000256" key="2">
    <source>
        <dbReference type="ARBA" id="ARBA00022980"/>
    </source>
</evidence>
<accession>A0AAN6GQJ8</accession>
<dbReference type="GO" id="GO:0032543">
    <property type="term" value="P:mitochondrial translation"/>
    <property type="evidence" value="ECO:0007669"/>
    <property type="project" value="TreeGrafter"/>
</dbReference>
<dbReference type="Gene3D" id="3.90.1170.10">
    <property type="entry name" value="Ribosomal protein L10e/L16"/>
    <property type="match status" value="1"/>
</dbReference>
<dbReference type="EMBL" id="JAPDMZ010000060">
    <property type="protein sequence ID" value="KAK0552627.1"/>
    <property type="molecule type" value="Genomic_DNA"/>
</dbReference>
<dbReference type="InterPro" id="IPR000114">
    <property type="entry name" value="Ribosomal_uL16_bact-type"/>
</dbReference>
<feature type="compositionally biased region" description="Low complexity" evidence="5">
    <location>
        <begin position="27"/>
        <end position="55"/>
    </location>
</feature>
<dbReference type="PANTHER" id="PTHR12220">
    <property type="entry name" value="50S/60S RIBOSOMAL PROTEIN L16"/>
    <property type="match status" value="1"/>
</dbReference>
<dbReference type="InterPro" id="IPR020798">
    <property type="entry name" value="Ribosomal_uL16_CS"/>
</dbReference>
<dbReference type="NCBIfam" id="TIGR01164">
    <property type="entry name" value="rplP_bact"/>
    <property type="match status" value="1"/>
</dbReference>
<keyword evidence="7" id="KW-1185">Reference proteome</keyword>
<dbReference type="AlphaFoldDB" id="A0AAN6GQJ8"/>
<dbReference type="PRINTS" id="PR00060">
    <property type="entry name" value="RIBOSOMALL16"/>
</dbReference>
<dbReference type="InterPro" id="IPR036920">
    <property type="entry name" value="Ribosomal_uL16_sf"/>
</dbReference>
<dbReference type="GO" id="GO:0019843">
    <property type="term" value="F:rRNA binding"/>
    <property type="evidence" value="ECO:0007669"/>
    <property type="project" value="InterPro"/>
</dbReference>
<dbReference type="SUPFAM" id="SSF54686">
    <property type="entry name" value="Ribosomal protein L16p/L10e"/>
    <property type="match status" value="1"/>
</dbReference>
<sequence length="286" mass="30047">MASLTSLTRSLGSLTLNGAASASSRHALRLPSASRSQPSSNFSLLAGSSSSSTASRPRIQAPTPTFTPSTTFQVRHKGNLAPRRVKYRKAHKGRVPVKTGGSIKGTTVQLGLYGIRVLEPARLTAKQLSSAETALKRRLKVIKGAQVFMRVFPDVPVCVKGNETRMGKGKGAFEFWACRAPVGRMIFEIGGPVEIRPEVAKEALRLASAKLPVRTEFVSLESNPRLGSILVERDDQPAASVISAPSSASALPTVVPTSVLGQAASRSTVAEAPLSQSGSPAGPGQL</sequence>
<dbReference type="InterPro" id="IPR047873">
    <property type="entry name" value="Ribosomal_uL16"/>
</dbReference>
<comment type="similarity">
    <text evidence="1 4">Belongs to the universal ribosomal protein uL16 family.</text>
</comment>
<feature type="region of interest" description="Disordered" evidence="5">
    <location>
        <begin position="27"/>
        <end position="71"/>
    </location>
</feature>
<dbReference type="Pfam" id="PF00252">
    <property type="entry name" value="Ribosomal_L16"/>
    <property type="match status" value="1"/>
</dbReference>
<evidence type="ECO:0000313" key="7">
    <source>
        <dbReference type="Proteomes" id="UP001176517"/>
    </source>
</evidence>
<dbReference type="PROSITE" id="PS00701">
    <property type="entry name" value="RIBOSOMAL_L16_2"/>
    <property type="match status" value="1"/>
</dbReference>
<feature type="region of interest" description="Disordered" evidence="5">
    <location>
        <begin position="266"/>
        <end position="286"/>
    </location>
</feature>
<reference evidence="6" key="1">
    <citation type="journal article" date="2023" name="PhytoFront">
        <title>Draft Genome Resources of Seven Strains of Tilletia horrida, Causal Agent of Kernel Smut of Rice.</title>
        <authorList>
            <person name="Khanal S."/>
            <person name="Antony Babu S."/>
            <person name="Zhou X.G."/>
        </authorList>
    </citation>
    <scope>NUCLEOTIDE SEQUENCE</scope>
    <source>
        <strain evidence="6">TX6</strain>
    </source>
</reference>
<protein>
    <submittedName>
        <fullName evidence="6">39S ribosomal protein L16, mitochondrial</fullName>
    </submittedName>
</protein>
<evidence type="ECO:0000256" key="4">
    <source>
        <dbReference type="RuleBase" id="RU004413"/>
    </source>
</evidence>
<evidence type="ECO:0000256" key="3">
    <source>
        <dbReference type="ARBA" id="ARBA00023274"/>
    </source>
</evidence>
<keyword evidence="3 4" id="KW-0687">Ribonucleoprotein</keyword>